<accession>A0A1T4QYI4</accession>
<reference evidence="3" key="1">
    <citation type="submission" date="2017-02" db="EMBL/GenBank/DDBJ databases">
        <authorList>
            <person name="Varghese N."/>
            <person name="Submissions S."/>
        </authorList>
    </citation>
    <scope>NUCLEOTIDE SEQUENCE [LARGE SCALE GENOMIC DNA]</scope>
    <source>
        <strain evidence="3">ATCC BAA-73</strain>
    </source>
</reference>
<feature type="domain" description="DUF2061" evidence="1">
    <location>
        <begin position="8"/>
        <end position="59"/>
    </location>
</feature>
<dbReference type="Pfam" id="PF09834">
    <property type="entry name" value="DUF2061"/>
    <property type="match status" value="1"/>
</dbReference>
<evidence type="ECO:0000259" key="1">
    <source>
        <dbReference type="Pfam" id="PF09834"/>
    </source>
</evidence>
<dbReference type="Proteomes" id="UP000190625">
    <property type="component" value="Unassembled WGS sequence"/>
</dbReference>
<evidence type="ECO:0000313" key="2">
    <source>
        <dbReference type="EMBL" id="SKA08869.1"/>
    </source>
</evidence>
<evidence type="ECO:0000313" key="3">
    <source>
        <dbReference type="Proteomes" id="UP000190625"/>
    </source>
</evidence>
<keyword evidence="3" id="KW-1185">Reference proteome</keyword>
<protein>
    <submittedName>
        <fullName evidence="2">Uncharacterized membrane protein</fullName>
    </submittedName>
</protein>
<gene>
    <name evidence="2" type="ORF">SAMN02745118_02759</name>
</gene>
<name>A0A1T4QYI4_9FIRM</name>
<dbReference type="STRING" id="142842.SAMN02745118_02759"/>
<organism evidence="2 3">
    <name type="scientific">Selenihalanaerobacter shriftii</name>
    <dbReference type="NCBI Taxonomy" id="142842"/>
    <lineage>
        <taxon>Bacteria</taxon>
        <taxon>Bacillati</taxon>
        <taxon>Bacillota</taxon>
        <taxon>Clostridia</taxon>
        <taxon>Halanaerobiales</taxon>
        <taxon>Halobacteroidaceae</taxon>
        <taxon>Selenihalanaerobacter</taxon>
    </lineage>
</organism>
<dbReference type="OrthoDB" id="197461at2"/>
<proteinExistence type="predicted"/>
<dbReference type="AlphaFoldDB" id="A0A1T4QYI4"/>
<dbReference type="InterPro" id="IPR018638">
    <property type="entry name" value="DUF2061_membrane"/>
</dbReference>
<sequence length="80" mass="9044">MSNKLRRILKSITWRITATTTTILIVYFLSGELKIAGGVALLEVIFKTVIYYLHESAWDKVEVDQGEKGDIIVTNNQKST</sequence>
<dbReference type="RefSeq" id="WP_078811141.1">
    <property type="nucleotide sequence ID" value="NZ_FUWM01000036.1"/>
</dbReference>
<dbReference type="EMBL" id="FUWM01000036">
    <property type="protein sequence ID" value="SKA08869.1"/>
    <property type="molecule type" value="Genomic_DNA"/>
</dbReference>